<dbReference type="OrthoDB" id="1495241at2"/>
<comment type="caution">
    <text evidence="2">The sequence shown here is derived from an EMBL/GenBank/DDBJ whole genome shotgun (WGS) entry which is preliminary data.</text>
</comment>
<reference evidence="2 3" key="1">
    <citation type="submission" date="2019-03" db="EMBL/GenBank/DDBJ databases">
        <authorList>
            <person name="Kim M.K.M."/>
        </authorList>
    </citation>
    <scope>NUCLEOTIDE SEQUENCE [LARGE SCALE GENOMIC DNA]</scope>
    <source>
        <strain evidence="2 3">17J68-15</strain>
    </source>
</reference>
<dbReference type="AlphaFoldDB" id="A0A4V2WMM3"/>
<gene>
    <name evidence="2" type="ORF">E0486_10815</name>
</gene>
<dbReference type="InterPro" id="IPR035901">
    <property type="entry name" value="GIY-YIG_endonuc_sf"/>
</dbReference>
<dbReference type="RefSeq" id="WP_131852193.1">
    <property type="nucleotide sequence ID" value="NZ_SKFH01000015.1"/>
</dbReference>
<dbReference type="Pfam" id="PF01541">
    <property type="entry name" value="GIY-YIG"/>
    <property type="match status" value="1"/>
</dbReference>
<keyword evidence="3" id="KW-1185">Reference proteome</keyword>
<dbReference type="Gene3D" id="3.40.1440.10">
    <property type="entry name" value="GIY-YIG endonuclease"/>
    <property type="match status" value="1"/>
</dbReference>
<dbReference type="Proteomes" id="UP000295164">
    <property type="component" value="Unassembled WGS sequence"/>
</dbReference>
<organism evidence="2 3">
    <name type="scientific">Flaviaesturariibacter aridisoli</name>
    <dbReference type="NCBI Taxonomy" id="2545761"/>
    <lineage>
        <taxon>Bacteria</taxon>
        <taxon>Pseudomonadati</taxon>
        <taxon>Bacteroidota</taxon>
        <taxon>Chitinophagia</taxon>
        <taxon>Chitinophagales</taxon>
        <taxon>Chitinophagaceae</taxon>
        <taxon>Flaviaestuariibacter</taxon>
    </lineage>
</organism>
<sequence>MVSSTTVRGEGRSFKSALPKGEAFLCPVKSFCGYIIYAASLDQYYLGSTGNLEDRLYRHRNSGSKGTKKAKDWALRNTESCAWRAEALNREAACPCSIRSIRGPATAPGGIVWARIPHLPGSMERVFVHPMLPASPGHKGCGSHTRTSPLPTTY</sequence>
<dbReference type="InterPro" id="IPR000305">
    <property type="entry name" value="GIY-YIG_endonuc"/>
</dbReference>
<accession>A0A4V2WMM3</accession>
<name>A0A4V2WMM3_9BACT</name>
<feature type="domain" description="GIY-YIG" evidence="1">
    <location>
        <begin position="34"/>
        <end position="92"/>
    </location>
</feature>
<dbReference type="SUPFAM" id="SSF82771">
    <property type="entry name" value="GIY-YIG endonuclease"/>
    <property type="match status" value="1"/>
</dbReference>
<evidence type="ECO:0000313" key="2">
    <source>
        <dbReference type="EMBL" id="TCZ70624.1"/>
    </source>
</evidence>
<proteinExistence type="predicted"/>
<evidence type="ECO:0000259" key="1">
    <source>
        <dbReference type="Pfam" id="PF01541"/>
    </source>
</evidence>
<evidence type="ECO:0000313" key="3">
    <source>
        <dbReference type="Proteomes" id="UP000295164"/>
    </source>
</evidence>
<protein>
    <submittedName>
        <fullName evidence="2">GIY-YIG nuclease family protein</fullName>
    </submittedName>
</protein>
<dbReference type="CDD" id="cd10449">
    <property type="entry name" value="GIY-YIG_SLX1_like"/>
    <property type="match status" value="1"/>
</dbReference>
<dbReference type="EMBL" id="SKFH01000015">
    <property type="protein sequence ID" value="TCZ70624.1"/>
    <property type="molecule type" value="Genomic_DNA"/>
</dbReference>